<sequence length="167" mass="18905">MKLSTKSKITVFTLSFFVWILITAITDVQEIIAGLVVALFVSLVAGKILFKSGRSIIASKAPYFLLYLLVLFWEMLKANLNVVMIVVNPYLPIKPGFIRIKSKLKEDASLTVLANSITLTPGTLTVDIDKDEGFLYIHWINVKAFEVDKCTELIGDRFESILRRFMR</sequence>
<dbReference type="PANTHER" id="PTHR34584">
    <property type="entry name" value="NA(+)/H(+) ANTIPORTER SUBUNIT E1"/>
    <property type="match status" value="1"/>
</dbReference>
<dbReference type="KEGG" id="kol:Kole_0564"/>
<reference evidence="8 9" key="1">
    <citation type="submission" date="2009-06" db="EMBL/GenBank/DDBJ databases">
        <title>Complete sequence of Thermotogales bacterium TBF 19.5.1.</title>
        <authorList>
            <consortium name="US DOE Joint Genome Institute"/>
            <person name="Lucas S."/>
            <person name="Copeland A."/>
            <person name="Lapidus A."/>
            <person name="Glavina del Rio T."/>
            <person name="Tice H."/>
            <person name="Bruce D."/>
            <person name="Goodwin L."/>
            <person name="Pitluck S."/>
            <person name="Chertkov O."/>
            <person name="Brettin T."/>
            <person name="Detter J.C."/>
            <person name="Han C."/>
            <person name="Schmutz J."/>
            <person name="Larimer F."/>
            <person name="Land M."/>
            <person name="Hauser L."/>
            <person name="Kyrpides N."/>
            <person name="Ovchinnikova G."/>
            <person name="Noll K."/>
        </authorList>
    </citation>
    <scope>NUCLEOTIDE SEQUENCE [LARGE SCALE GENOMIC DNA]</scope>
    <source>
        <strain evidence="9">ATCC BAA-1733 / DSM 21960 / TBF 19.5.1</strain>
    </source>
</reference>
<comment type="similarity">
    <text evidence="2">Belongs to the CPA3 antiporters (TC 2.A.63) subunit E family.</text>
</comment>
<evidence type="ECO:0000256" key="1">
    <source>
        <dbReference type="ARBA" id="ARBA00004651"/>
    </source>
</evidence>
<dbReference type="RefSeq" id="WP_012745066.1">
    <property type="nucleotide sequence ID" value="NC_012785.1"/>
</dbReference>
<keyword evidence="4 7" id="KW-0812">Transmembrane</keyword>
<dbReference type="InterPro" id="IPR002758">
    <property type="entry name" value="Cation_antiport_E"/>
</dbReference>
<evidence type="ECO:0000256" key="2">
    <source>
        <dbReference type="ARBA" id="ARBA00006228"/>
    </source>
</evidence>
<dbReference type="Proteomes" id="UP000002382">
    <property type="component" value="Chromosome"/>
</dbReference>
<dbReference type="STRING" id="521045.Kole_0564"/>
<accession>C5CEV0</accession>
<dbReference type="eggNOG" id="COG1863">
    <property type="taxonomic scope" value="Bacteria"/>
</dbReference>
<comment type="subcellular location">
    <subcellularLocation>
        <location evidence="1">Cell membrane</location>
        <topology evidence="1">Multi-pass membrane protein</topology>
    </subcellularLocation>
</comment>
<evidence type="ECO:0000256" key="6">
    <source>
        <dbReference type="ARBA" id="ARBA00023136"/>
    </source>
</evidence>
<evidence type="ECO:0000313" key="9">
    <source>
        <dbReference type="Proteomes" id="UP000002382"/>
    </source>
</evidence>
<feature type="transmembrane region" description="Helical" evidence="7">
    <location>
        <begin position="62"/>
        <end position="87"/>
    </location>
</feature>
<name>C5CEV0_KOSOT</name>
<feature type="transmembrane region" description="Helical" evidence="7">
    <location>
        <begin position="9"/>
        <end position="25"/>
    </location>
</feature>
<dbReference type="Pfam" id="PF01899">
    <property type="entry name" value="MNHE"/>
    <property type="match status" value="1"/>
</dbReference>
<gene>
    <name evidence="8" type="ordered locus">Kole_0564</name>
</gene>
<proteinExistence type="inferred from homology"/>
<dbReference type="HOGENOM" id="CLU_086615_2_2_0"/>
<reference evidence="8 9" key="2">
    <citation type="journal article" date="2011" name="J. Bacteriol.">
        <title>Genome Sequence of Kosmotoga olearia Strain TBF 19.5.1, a Thermophilic Bacterium with a Wide Growth Temperature Range, Isolated from the Troll B Oil Platform in the North Sea.</title>
        <authorList>
            <person name="Swithers K.S."/>
            <person name="Dipippo J.L."/>
            <person name="Bruce D.C."/>
            <person name="Detter C."/>
            <person name="Tapia R."/>
            <person name="Han S."/>
            <person name="Goodwin L.A."/>
            <person name="Han J."/>
            <person name="Woyke T."/>
            <person name="Pitluck S."/>
            <person name="Pennacchio L."/>
            <person name="Nolan M."/>
            <person name="Mikhailova N."/>
            <person name="Land M.L."/>
            <person name="Nesbo C.L."/>
            <person name="Gogarten J.P."/>
            <person name="Noll K.M."/>
        </authorList>
    </citation>
    <scope>NUCLEOTIDE SEQUENCE [LARGE SCALE GENOMIC DNA]</scope>
    <source>
        <strain evidence="9">ATCC BAA-1733 / DSM 21960 / TBF 19.5.1</strain>
    </source>
</reference>
<evidence type="ECO:0000256" key="7">
    <source>
        <dbReference type="SAM" id="Phobius"/>
    </source>
</evidence>
<keyword evidence="3" id="KW-1003">Cell membrane</keyword>
<evidence type="ECO:0000256" key="4">
    <source>
        <dbReference type="ARBA" id="ARBA00022692"/>
    </source>
</evidence>
<organism evidence="8 9">
    <name type="scientific">Kosmotoga olearia (strain ATCC BAA-1733 / DSM 21960 / TBF 19.5.1)</name>
    <dbReference type="NCBI Taxonomy" id="521045"/>
    <lineage>
        <taxon>Bacteria</taxon>
        <taxon>Thermotogati</taxon>
        <taxon>Thermotogota</taxon>
        <taxon>Thermotogae</taxon>
        <taxon>Kosmotogales</taxon>
        <taxon>Kosmotogaceae</taxon>
        <taxon>Kosmotoga</taxon>
    </lineage>
</organism>
<keyword evidence="6 7" id="KW-0472">Membrane</keyword>
<protein>
    <submittedName>
        <fullName evidence="8">Cation antiporter</fullName>
    </submittedName>
</protein>
<feature type="transmembrane region" description="Helical" evidence="7">
    <location>
        <begin position="31"/>
        <end position="50"/>
    </location>
</feature>
<keyword evidence="9" id="KW-1185">Reference proteome</keyword>
<evidence type="ECO:0000256" key="5">
    <source>
        <dbReference type="ARBA" id="ARBA00022989"/>
    </source>
</evidence>
<evidence type="ECO:0000256" key="3">
    <source>
        <dbReference type="ARBA" id="ARBA00022475"/>
    </source>
</evidence>
<dbReference type="AlphaFoldDB" id="C5CEV0"/>
<dbReference type="EMBL" id="CP001634">
    <property type="protein sequence ID" value="ACR79284.1"/>
    <property type="molecule type" value="Genomic_DNA"/>
</dbReference>
<dbReference type="GO" id="GO:0005886">
    <property type="term" value="C:plasma membrane"/>
    <property type="evidence" value="ECO:0007669"/>
    <property type="project" value="UniProtKB-SubCell"/>
</dbReference>
<evidence type="ECO:0000313" key="8">
    <source>
        <dbReference type="EMBL" id="ACR79284.1"/>
    </source>
</evidence>
<dbReference type="GO" id="GO:0008324">
    <property type="term" value="F:monoatomic cation transmembrane transporter activity"/>
    <property type="evidence" value="ECO:0007669"/>
    <property type="project" value="InterPro"/>
</dbReference>
<dbReference type="PIRSF" id="PIRSF019239">
    <property type="entry name" value="MrpE"/>
    <property type="match status" value="1"/>
</dbReference>
<dbReference type="PANTHER" id="PTHR34584:SF1">
    <property type="entry name" value="NA(+)_H(+) ANTIPORTER SUBUNIT E1"/>
    <property type="match status" value="1"/>
</dbReference>
<keyword evidence="5 7" id="KW-1133">Transmembrane helix</keyword>
<dbReference type="OrthoDB" id="9800498at2"/>